<name>A0A0D7AG48_9AGAR</name>
<dbReference type="InterPro" id="IPR012340">
    <property type="entry name" value="NA-bd_OB-fold"/>
</dbReference>
<proteinExistence type="predicted"/>
<dbReference type="Gene3D" id="2.40.50.140">
    <property type="entry name" value="Nucleic acid-binding proteins"/>
    <property type="match status" value="1"/>
</dbReference>
<organism evidence="2 3">
    <name type="scientific">Fistulina hepatica ATCC 64428</name>
    <dbReference type="NCBI Taxonomy" id="1128425"/>
    <lineage>
        <taxon>Eukaryota</taxon>
        <taxon>Fungi</taxon>
        <taxon>Dikarya</taxon>
        <taxon>Basidiomycota</taxon>
        <taxon>Agaricomycotina</taxon>
        <taxon>Agaricomycetes</taxon>
        <taxon>Agaricomycetidae</taxon>
        <taxon>Agaricales</taxon>
        <taxon>Fistulinaceae</taxon>
        <taxon>Fistulina</taxon>
    </lineage>
</organism>
<dbReference type="EMBL" id="KN881676">
    <property type="protein sequence ID" value="KIY50134.1"/>
    <property type="molecule type" value="Genomic_DNA"/>
</dbReference>
<reference evidence="2 3" key="1">
    <citation type="journal article" date="2015" name="Fungal Genet. Biol.">
        <title>Evolution of novel wood decay mechanisms in Agaricales revealed by the genome sequences of Fistulina hepatica and Cylindrobasidium torrendii.</title>
        <authorList>
            <person name="Floudas D."/>
            <person name="Held B.W."/>
            <person name="Riley R."/>
            <person name="Nagy L.G."/>
            <person name="Koehler G."/>
            <person name="Ransdell A.S."/>
            <person name="Younus H."/>
            <person name="Chow J."/>
            <person name="Chiniquy J."/>
            <person name="Lipzen A."/>
            <person name="Tritt A."/>
            <person name="Sun H."/>
            <person name="Haridas S."/>
            <person name="LaButti K."/>
            <person name="Ohm R.A."/>
            <person name="Kues U."/>
            <person name="Blanchette R.A."/>
            <person name="Grigoriev I.V."/>
            <person name="Minto R.E."/>
            <person name="Hibbett D.S."/>
        </authorList>
    </citation>
    <scope>NUCLEOTIDE SEQUENCE [LARGE SCALE GENOMIC DNA]</scope>
    <source>
        <strain evidence="2 3">ATCC 64428</strain>
    </source>
</reference>
<evidence type="ECO:0000256" key="1">
    <source>
        <dbReference type="SAM" id="MobiDB-lite"/>
    </source>
</evidence>
<feature type="compositionally biased region" description="Low complexity" evidence="1">
    <location>
        <begin position="516"/>
        <end position="528"/>
    </location>
</feature>
<feature type="compositionally biased region" description="Basic residues" evidence="1">
    <location>
        <begin position="605"/>
        <end position="616"/>
    </location>
</feature>
<accession>A0A0D7AG48</accession>
<feature type="compositionally biased region" description="Basic and acidic residues" evidence="1">
    <location>
        <begin position="563"/>
        <end position="572"/>
    </location>
</feature>
<dbReference type="Proteomes" id="UP000054144">
    <property type="component" value="Unassembled WGS sequence"/>
</dbReference>
<protein>
    <submittedName>
        <fullName evidence="2">Uncharacterized protein</fullName>
    </submittedName>
</protein>
<gene>
    <name evidence="2" type="ORF">FISHEDRAFT_57490</name>
</gene>
<feature type="region of interest" description="Disordered" evidence="1">
    <location>
        <begin position="451"/>
        <end position="632"/>
    </location>
</feature>
<dbReference type="OrthoDB" id="3258172at2759"/>
<feature type="compositionally biased region" description="Low complexity" evidence="1">
    <location>
        <begin position="577"/>
        <end position="591"/>
    </location>
</feature>
<keyword evidence="3" id="KW-1185">Reference proteome</keyword>
<feature type="compositionally biased region" description="Basic and acidic residues" evidence="1">
    <location>
        <begin position="500"/>
        <end position="511"/>
    </location>
</feature>
<evidence type="ECO:0000313" key="2">
    <source>
        <dbReference type="EMBL" id="KIY50134.1"/>
    </source>
</evidence>
<evidence type="ECO:0000313" key="3">
    <source>
        <dbReference type="Proteomes" id="UP000054144"/>
    </source>
</evidence>
<feature type="compositionally biased region" description="Basic residues" evidence="1">
    <location>
        <begin position="466"/>
        <end position="476"/>
    </location>
</feature>
<dbReference type="AlphaFoldDB" id="A0A0D7AG48"/>
<sequence length="632" mass="69781">MSSVAPATPTAVTAITSSLVGRKVRLVGRLLAYDPATGILVLVDQEAAILVDVSLCVGLAARDWLSDHLTLIMVIGYLERRLELAVPAIPVNIRPPCIDGQLVVNAILVTEEKDFDMQLWRLAIDALVLLVWQMHLLKGWTPRARLDGNNEKRPLSLRLRRETARGSLCADSCIDNEKQSMKGMKGGASCDVDHVLKSLAATWIRTSLTPIPSAHPPSPLPAPLFSTRRQLARVVGDSQHHQAVSQSSRSTPHISYFVFIAIPQRFSFIAERHTRDMPCSTPDPTYHPPVPIYQGVWLAHDGRELLSTDYPEVIQFCDAARRNVDAHRLELPTATCEAVWVLAALSVFLSPQDPVHWLFWREDVMNETAERIDRIYYHTPRLVTAVSWLGSTVQLSMTLSMIRGSDYRKHYSKTLPWFDALVPSKPPQLRVPNLRSKRKLVAADATARAESTNYAEEESEAEVPLPRKRARTRASRTTKAAPKLVKTIPVQKEAPLSEAQEIKDPESRVFKTPELTSSDTSATSSSSSILATPTIAPSEQVGIAPEDRSTSPSSSATVVDPVEPTKVKDRDQPSIMVTRSRTSASSVASATPTPPPEESSLKGTPAKRRRAARVHRTNTTTRSGRQVHSRSK</sequence>